<keyword evidence="5" id="KW-1185">Reference proteome</keyword>
<keyword evidence="3" id="KW-0732">Signal</keyword>
<feature type="repeat" description="ANK" evidence="1">
    <location>
        <begin position="184"/>
        <end position="217"/>
    </location>
</feature>
<dbReference type="Gene3D" id="1.25.40.20">
    <property type="entry name" value="Ankyrin repeat-containing domain"/>
    <property type="match status" value="5"/>
</dbReference>
<reference evidence="4 5" key="1">
    <citation type="journal article" date="2011" name="Genome Biol.">
        <title>Comparative genome sequence analysis underscores mycoparasitism as the ancestral life style of Trichoderma.</title>
        <authorList>
            <person name="Kubicek C.P."/>
            <person name="Herrera-Estrella A."/>
            <person name="Seidl-Seiboth V."/>
            <person name="Martinez D.A."/>
            <person name="Druzhinina I.S."/>
            <person name="Thon M."/>
            <person name="Zeilinger S."/>
            <person name="Casas-Flores S."/>
            <person name="Horwitz B.A."/>
            <person name="Mukherjee P.K."/>
            <person name="Mukherjee M."/>
            <person name="Kredics L."/>
            <person name="Alcaraz L.D."/>
            <person name="Aerts A."/>
            <person name="Antal Z."/>
            <person name="Atanasova L."/>
            <person name="Cervantes-Badillo M.G."/>
            <person name="Challacombe J."/>
            <person name="Chertkov O."/>
            <person name="McCluskey K."/>
            <person name="Coulpier F."/>
            <person name="Deshpande N."/>
            <person name="von Doehren H."/>
            <person name="Ebbole D.J."/>
            <person name="Esquivel-Naranjo E.U."/>
            <person name="Fekete E."/>
            <person name="Flipphi M."/>
            <person name="Glaser F."/>
            <person name="Gomez-Rodriguez E.Y."/>
            <person name="Gruber S."/>
            <person name="Han C."/>
            <person name="Henrissat B."/>
            <person name="Hermosa R."/>
            <person name="Hernandez-Onate M."/>
            <person name="Karaffa L."/>
            <person name="Kosti I."/>
            <person name="Le Crom S."/>
            <person name="Lindquist E."/>
            <person name="Lucas S."/>
            <person name="Luebeck M."/>
            <person name="Luebeck P.S."/>
            <person name="Margeot A."/>
            <person name="Metz B."/>
            <person name="Misra M."/>
            <person name="Nevalainen H."/>
            <person name="Omann M."/>
            <person name="Packer N."/>
            <person name="Perrone G."/>
            <person name="Uresti-Rivera E.E."/>
            <person name="Salamov A."/>
            <person name="Schmoll M."/>
            <person name="Seiboth B."/>
            <person name="Shapiro H."/>
            <person name="Sukno S."/>
            <person name="Tamayo-Ramos J.A."/>
            <person name="Tisch D."/>
            <person name="Wiest A."/>
            <person name="Wilkinson H.H."/>
            <person name="Zhang M."/>
            <person name="Coutinho P.M."/>
            <person name="Kenerley C.M."/>
            <person name="Monte E."/>
            <person name="Baker S.E."/>
            <person name="Grigoriev I.V."/>
        </authorList>
    </citation>
    <scope>NUCLEOTIDE SEQUENCE [LARGE SCALE GENOMIC DNA]</scope>
    <source>
        <strain evidence="5">ATCC 20476 / IMI 206040</strain>
    </source>
</reference>
<dbReference type="PROSITE" id="PS50297">
    <property type="entry name" value="ANK_REP_REGION"/>
    <property type="match status" value="4"/>
</dbReference>
<dbReference type="InterPro" id="IPR002110">
    <property type="entry name" value="Ankyrin_rpt"/>
</dbReference>
<dbReference type="SUPFAM" id="SSF48403">
    <property type="entry name" value="Ankyrin repeat"/>
    <property type="match status" value="2"/>
</dbReference>
<feature type="repeat" description="ANK" evidence="1">
    <location>
        <begin position="216"/>
        <end position="248"/>
    </location>
</feature>
<organism evidence="4 5">
    <name type="scientific">Hypocrea atroviridis (strain ATCC 20476 / IMI 206040)</name>
    <name type="common">Trichoderma atroviride</name>
    <dbReference type="NCBI Taxonomy" id="452589"/>
    <lineage>
        <taxon>Eukaryota</taxon>
        <taxon>Fungi</taxon>
        <taxon>Dikarya</taxon>
        <taxon>Ascomycota</taxon>
        <taxon>Pezizomycotina</taxon>
        <taxon>Sordariomycetes</taxon>
        <taxon>Hypocreomycetidae</taxon>
        <taxon>Hypocreales</taxon>
        <taxon>Hypocreaceae</taxon>
        <taxon>Trichoderma</taxon>
    </lineage>
</organism>
<feature type="repeat" description="ANK" evidence="1">
    <location>
        <begin position="394"/>
        <end position="416"/>
    </location>
</feature>
<dbReference type="KEGG" id="tatv:25779824"/>
<keyword evidence="2" id="KW-0472">Membrane</keyword>
<feature type="repeat" description="ANK" evidence="1">
    <location>
        <begin position="594"/>
        <end position="616"/>
    </location>
</feature>
<dbReference type="OrthoDB" id="341259at2759"/>
<evidence type="ECO:0000256" key="1">
    <source>
        <dbReference type="PROSITE-ProRule" id="PRU00023"/>
    </source>
</evidence>
<feature type="transmembrane region" description="Helical" evidence="2">
    <location>
        <begin position="674"/>
        <end position="691"/>
    </location>
</feature>
<gene>
    <name evidence="4" type="ORF">TRIATDRAFT_287437</name>
</gene>
<dbReference type="AlphaFoldDB" id="G9P4X5"/>
<dbReference type="HOGENOM" id="CLU_364870_0_0_1"/>
<evidence type="ECO:0000313" key="5">
    <source>
        <dbReference type="Proteomes" id="UP000005426"/>
    </source>
</evidence>
<dbReference type="InterPro" id="IPR036770">
    <property type="entry name" value="Ankyrin_rpt-contain_sf"/>
</dbReference>
<dbReference type="PROSITE" id="PS50088">
    <property type="entry name" value="ANK_REPEAT"/>
    <property type="match status" value="4"/>
</dbReference>
<keyword evidence="2" id="KW-0812">Transmembrane</keyword>
<proteinExistence type="predicted"/>
<dbReference type="GeneID" id="25779824"/>
<dbReference type="Proteomes" id="UP000005426">
    <property type="component" value="Unassembled WGS sequence"/>
</dbReference>
<dbReference type="EMBL" id="ABDG02000027">
    <property type="protein sequence ID" value="EHK42057.1"/>
    <property type="molecule type" value="Genomic_DNA"/>
</dbReference>
<dbReference type="Pfam" id="PF12796">
    <property type="entry name" value="Ank_2"/>
    <property type="match status" value="5"/>
</dbReference>
<dbReference type="OMA" id="YLACSER"/>
<feature type="chain" id="PRO_5003524913" evidence="3">
    <location>
        <begin position="24"/>
        <end position="765"/>
    </location>
</feature>
<sequence length="765" mass="84299">MSGIKHYVSLAAVLLAVFHNTVALQKTAAYPRIAAYPENPGPDTGLPFTSNLSIMEFIDMCTSHIYFDGYGECQYLSDDSIRQINLYNDLSYGEMDRFGQERERVKQEKQEKQAMERAGKSRLFDALDNPAAVHQLIVEGEDANYEDFLGATPLHWVFSQETPNLESADIIHQNGGNIDSQDYQGNTPLEYAVRHAKTAAGAEWLLAKGADPNIKTKQNLLLFASSQGKIDILKMLLEAGADPNTPRHFPPLFSAMGLGKLFNETVDLFLAHGANPVARTNGDMTPLAYAARHGNSSGRLSVIRKVYEQAQRRGTPYTAEQLGKALSEYRGINYPRDFFEQFLEWNVDVNQKIARPHGGFTRPLIIACGDAGVDMDAVRHLLSLGADPTLTDDDGNTPLHAAIHTGAPDTALFLLEILDAQAIDQVNKHGQTALHFACGGVHPDAFNARWNKRFLLVPELGGFFKDEAVRQFKDTTIITHRAETQIARRMRLIPALLSKGASPYAQDSPTGATPLHYVCRLGVAEIVTAFLQGCSGKCLQVKDNLGQTALHWAAVYGKAGAVKALQQWSQTEQDFVGDDGGPYGRNLPCVADKDGRLPLHLAAMKGHDDAMDVLLEYTPATHYKAKDVDGRTPLWYAEEWFEDTDYGSCVLYRDDDCAGKIHRKLDSVRVNPRYYYAFAAVASLVGVAVIFRSAIAGAAGAVVDLGCRLCVKAWEGGEVGWRWGLVAWRWGVVAWRCAVAGAVAGWRSMRDEFHKSQEGYKSISQ</sequence>
<keyword evidence="1" id="KW-0040">ANK repeat</keyword>
<dbReference type="STRING" id="452589.G9P4X5"/>
<keyword evidence="2" id="KW-1133">Transmembrane helix</keyword>
<name>G9P4X5_HYPAI</name>
<comment type="caution">
    <text evidence="4">The sequence shown here is derived from an EMBL/GenBank/DDBJ whole genome shotgun (WGS) entry which is preliminary data.</text>
</comment>
<dbReference type="SMART" id="SM00248">
    <property type="entry name" value="ANK"/>
    <property type="match status" value="10"/>
</dbReference>
<evidence type="ECO:0000256" key="3">
    <source>
        <dbReference type="SAM" id="SignalP"/>
    </source>
</evidence>
<protein>
    <submittedName>
        <fullName evidence="4">Ankyrin repeat protein</fullName>
    </submittedName>
</protein>
<dbReference type="eggNOG" id="KOG4177">
    <property type="taxonomic scope" value="Eukaryota"/>
</dbReference>
<accession>G9P4X5</accession>
<dbReference type="PANTHER" id="PTHR24118:SF100">
    <property type="entry name" value="FYVE-TYPE DOMAIN-CONTAINING PROTEIN"/>
    <property type="match status" value="1"/>
</dbReference>
<dbReference type="PANTHER" id="PTHR24118">
    <property type="entry name" value="POTE ANKYRIN DOMAIN"/>
    <property type="match status" value="1"/>
</dbReference>
<evidence type="ECO:0000256" key="2">
    <source>
        <dbReference type="SAM" id="Phobius"/>
    </source>
</evidence>
<evidence type="ECO:0000313" key="4">
    <source>
        <dbReference type="EMBL" id="EHK42057.1"/>
    </source>
</evidence>
<feature type="signal peptide" evidence="3">
    <location>
        <begin position="1"/>
        <end position="23"/>
    </location>
</feature>